<feature type="non-terminal residue" evidence="1">
    <location>
        <position position="85"/>
    </location>
</feature>
<name>A0A0F9C5P3_9ZZZZ</name>
<organism evidence="1">
    <name type="scientific">marine sediment metagenome</name>
    <dbReference type="NCBI Taxonomy" id="412755"/>
    <lineage>
        <taxon>unclassified sequences</taxon>
        <taxon>metagenomes</taxon>
        <taxon>ecological metagenomes</taxon>
    </lineage>
</organism>
<reference evidence="1" key="1">
    <citation type="journal article" date="2015" name="Nature">
        <title>Complex archaea that bridge the gap between prokaryotes and eukaryotes.</title>
        <authorList>
            <person name="Spang A."/>
            <person name="Saw J.H."/>
            <person name="Jorgensen S.L."/>
            <person name="Zaremba-Niedzwiedzka K."/>
            <person name="Martijn J."/>
            <person name="Lind A.E."/>
            <person name="van Eijk R."/>
            <person name="Schleper C."/>
            <person name="Guy L."/>
            <person name="Ettema T.J."/>
        </authorList>
    </citation>
    <scope>NUCLEOTIDE SEQUENCE</scope>
</reference>
<sequence length="85" mass="8443">MATILLSAAGAAVGGSVGGTVAGLSSVAVGRAFGATLGRVMDQRLLGQGAQAVETGKVDRFRLTQAGEGSPIPQLYGRMRIGGQV</sequence>
<evidence type="ECO:0000313" key="1">
    <source>
        <dbReference type="EMBL" id="KKL44618.1"/>
    </source>
</evidence>
<comment type="caution">
    <text evidence="1">The sequence shown here is derived from an EMBL/GenBank/DDBJ whole genome shotgun (WGS) entry which is preliminary data.</text>
</comment>
<proteinExistence type="predicted"/>
<dbReference type="AlphaFoldDB" id="A0A0F9C5P3"/>
<gene>
    <name evidence="1" type="ORF">LCGC14_2363900</name>
</gene>
<accession>A0A0F9C5P3</accession>
<dbReference type="EMBL" id="LAZR01034693">
    <property type="protein sequence ID" value="KKL44618.1"/>
    <property type="molecule type" value="Genomic_DNA"/>
</dbReference>
<protein>
    <submittedName>
        <fullName evidence="1">Uncharacterized protein</fullName>
    </submittedName>
</protein>